<dbReference type="PROSITE" id="PS51918">
    <property type="entry name" value="RADICAL_SAM"/>
    <property type="match status" value="1"/>
</dbReference>
<evidence type="ECO:0000313" key="6">
    <source>
        <dbReference type="Proteomes" id="UP000278823"/>
    </source>
</evidence>
<dbReference type="SMART" id="SM00729">
    <property type="entry name" value="Elp3"/>
    <property type="match status" value="1"/>
</dbReference>
<dbReference type="InterPro" id="IPR040086">
    <property type="entry name" value="MJ0683-like"/>
</dbReference>
<feature type="domain" description="Radical SAM core" evidence="4">
    <location>
        <begin position="90"/>
        <end position="327"/>
    </location>
</feature>
<dbReference type="Gene3D" id="3.80.30.30">
    <property type="match status" value="1"/>
</dbReference>
<proteinExistence type="predicted"/>
<keyword evidence="1" id="KW-0479">Metal-binding</keyword>
<dbReference type="InterPro" id="IPR058240">
    <property type="entry name" value="rSAM_sf"/>
</dbReference>
<name>A0A432PRT8_9HYPH</name>
<comment type="caution">
    <text evidence="5">The sequence shown here is derived from an EMBL/GenBank/DDBJ whole genome shotgun (WGS) entry which is preliminary data.</text>
</comment>
<gene>
    <name evidence="5" type="ORF">EFQ99_07450</name>
</gene>
<keyword evidence="6" id="KW-1185">Reference proteome</keyword>
<dbReference type="InterPro" id="IPR007197">
    <property type="entry name" value="rSAM"/>
</dbReference>
<dbReference type="RefSeq" id="WP_126920288.1">
    <property type="nucleotide sequence ID" value="NZ_ML133687.1"/>
</dbReference>
<evidence type="ECO:0000256" key="1">
    <source>
        <dbReference type="ARBA" id="ARBA00022723"/>
    </source>
</evidence>
<dbReference type="GO" id="GO:0003824">
    <property type="term" value="F:catalytic activity"/>
    <property type="evidence" value="ECO:0007669"/>
    <property type="project" value="InterPro"/>
</dbReference>
<dbReference type="NCBIfam" id="NF033668">
    <property type="entry name" value="rSAM_PA0069"/>
    <property type="match status" value="1"/>
</dbReference>
<dbReference type="InterPro" id="IPR006638">
    <property type="entry name" value="Elp3/MiaA/NifB-like_rSAM"/>
</dbReference>
<evidence type="ECO:0000256" key="3">
    <source>
        <dbReference type="ARBA" id="ARBA00023014"/>
    </source>
</evidence>
<evidence type="ECO:0000256" key="2">
    <source>
        <dbReference type="ARBA" id="ARBA00023004"/>
    </source>
</evidence>
<dbReference type="PANTHER" id="PTHR43432">
    <property type="entry name" value="SLR0285 PROTEIN"/>
    <property type="match status" value="1"/>
</dbReference>
<keyword evidence="3" id="KW-0411">Iron-sulfur</keyword>
<dbReference type="CDD" id="cd01335">
    <property type="entry name" value="Radical_SAM"/>
    <property type="match status" value="1"/>
</dbReference>
<dbReference type="EMBL" id="RJTH01000002">
    <property type="protein sequence ID" value="RUM26595.1"/>
    <property type="molecule type" value="Genomic_DNA"/>
</dbReference>
<dbReference type="GO" id="GO:0046872">
    <property type="term" value="F:metal ion binding"/>
    <property type="evidence" value="ECO:0007669"/>
    <property type="project" value="UniProtKB-KW"/>
</dbReference>
<sequence length="385" mass="43170">MRQQSLAGQAAFEPANAADIADAMIVSSGLRIEVDRRRGRGAGLNPTGRFEALQRETFDDGWQTLEELPPFKTEVQVEKPRTAITRNESPDIPFDRSINPYRGCEHGCIYCFARPTHAYMGLSAGLDFETKLFAKPDAAKLLERELAKPGYKVRVIAIGTNTDPYQPIEKEWRIMRGILEVLNKANHPVSIVTKSALILRDLDILQEMAGKNLVRVGISVTTLDRKLARAMEPRAATPPRRLETIRALSEAGIQTAVMAAPLIPALNDYELERILESAKAVGAAEASYVILRLPLEVSPLFRDWLLQHYPDRYRHVMSLVRSMRGGKDYDAEFGKRMKGAGPYAWQIARRFEMAARRFGLTRRSMPLRDDLFVPPDGSGIQLSLL</sequence>
<dbReference type="PANTHER" id="PTHR43432:SF3">
    <property type="entry name" value="SLR0285 PROTEIN"/>
    <property type="match status" value="1"/>
</dbReference>
<dbReference type="SUPFAM" id="SSF102114">
    <property type="entry name" value="Radical SAM enzymes"/>
    <property type="match status" value="1"/>
</dbReference>
<dbReference type="AlphaFoldDB" id="A0A432PRT8"/>
<dbReference type="SFLD" id="SFLDG01084">
    <property type="entry name" value="Uncharacterised_Radical_SAM_Su"/>
    <property type="match status" value="1"/>
</dbReference>
<evidence type="ECO:0000313" key="5">
    <source>
        <dbReference type="EMBL" id="RUM26595.1"/>
    </source>
</evidence>
<dbReference type="Pfam" id="PF04055">
    <property type="entry name" value="Radical_SAM"/>
    <property type="match status" value="1"/>
</dbReference>
<dbReference type="Proteomes" id="UP000278823">
    <property type="component" value="Unassembled WGS sequence"/>
</dbReference>
<dbReference type="OrthoDB" id="9785699at2"/>
<dbReference type="SFLD" id="SFLDS00029">
    <property type="entry name" value="Radical_SAM"/>
    <property type="match status" value="1"/>
</dbReference>
<organism evidence="5 6">
    <name type="scientific">Rhizobium vallis</name>
    <dbReference type="NCBI Taxonomy" id="634290"/>
    <lineage>
        <taxon>Bacteria</taxon>
        <taxon>Pseudomonadati</taxon>
        <taxon>Pseudomonadota</taxon>
        <taxon>Alphaproteobacteria</taxon>
        <taxon>Hyphomicrobiales</taxon>
        <taxon>Rhizobiaceae</taxon>
        <taxon>Rhizobium/Agrobacterium group</taxon>
        <taxon>Rhizobium</taxon>
    </lineage>
</organism>
<evidence type="ECO:0000259" key="4">
    <source>
        <dbReference type="PROSITE" id="PS51918"/>
    </source>
</evidence>
<keyword evidence="2" id="KW-0408">Iron</keyword>
<dbReference type="GO" id="GO:0051536">
    <property type="term" value="F:iron-sulfur cluster binding"/>
    <property type="evidence" value="ECO:0007669"/>
    <property type="project" value="UniProtKB-KW"/>
</dbReference>
<accession>A0A432PRT8</accession>
<protein>
    <submittedName>
        <fullName evidence="5">PA0069 family radical SAM protein</fullName>
    </submittedName>
</protein>
<reference evidence="6" key="1">
    <citation type="submission" date="2018-11" db="EMBL/GenBank/DDBJ databases">
        <title>Rhizobium chutanense sp. nov., isolated from root nodules of Phaseolus vulgaris in China.</title>
        <authorList>
            <person name="Huo Y."/>
        </authorList>
    </citation>
    <scope>NUCLEOTIDE SEQUENCE [LARGE SCALE GENOMIC DNA]</scope>
    <source>
        <strain evidence="6">CCBAU 65647</strain>
    </source>
</reference>